<sequence>MQSTLQWKKGLFKCTYELSAAGFPVGHLKDSELSRKAYGRLNNKEVTFQRCEGLHTRINMLETQSNRPIGTITFNPWYPKATIHLEDQQFYWTFSNIWETRWKITDQDGAIVHFRGWSGRGEMTILEQDDLLVLTGLYISSYYWRLAAIMIAIIFPVIFFPLLS</sequence>
<evidence type="ECO:0000313" key="2">
    <source>
        <dbReference type="EMBL" id="PHN00864.1"/>
    </source>
</evidence>
<reference evidence="2 3" key="1">
    <citation type="submission" date="2017-10" db="EMBL/GenBank/DDBJ databases">
        <title>The draft genome sequence of Lewinella nigricans NBRC 102662.</title>
        <authorList>
            <person name="Wang K."/>
        </authorList>
    </citation>
    <scope>NUCLEOTIDE SEQUENCE [LARGE SCALE GENOMIC DNA]</scope>
    <source>
        <strain evidence="2 3">NBRC 102662</strain>
    </source>
</reference>
<feature type="transmembrane region" description="Helical" evidence="1">
    <location>
        <begin position="142"/>
        <end position="163"/>
    </location>
</feature>
<evidence type="ECO:0000313" key="3">
    <source>
        <dbReference type="Proteomes" id="UP000223913"/>
    </source>
</evidence>
<dbReference type="Proteomes" id="UP000223913">
    <property type="component" value="Unassembled WGS sequence"/>
</dbReference>
<gene>
    <name evidence="2" type="ORF">CRP01_39950</name>
</gene>
<proteinExistence type="predicted"/>
<evidence type="ECO:0000256" key="1">
    <source>
        <dbReference type="SAM" id="Phobius"/>
    </source>
</evidence>
<dbReference type="RefSeq" id="WP_099155713.1">
    <property type="nucleotide sequence ID" value="NZ_PDUD01000071.1"/>
</dbReference>
<dbReference type="AlphaFoldDB" id="A0A2D0MX84"/>
<protein>
    <submittedName>
        <fullName evidence="2">Uncharacterized protein</fullName>
    </submittedName>
</protein>
<dbReference type="OrthoDB" id="955690at2"/>
<keyword evidence="1" id="KW-1133">Transmembrane helix</keyword>
<keyword evidence="1" id="KW-0472">Membrane</keyword>
<comment type="caution">
    <text evidence="2">The sequence shown here is derived from an EMBL/GenBank/DDBJ whole genome shotgun (WGS) entry which is preliminary data.</text>
</comment>
<keyword evidence="1" id="KW-0812">Transmembrane</keyword>
<dbReference type="EMBL" id="PDUD01000071">
    <property type="protein sequence ID" value="PHN00864.1"/>
    <property type="molecule type" value="Genomic_DNA"/>
</dbReference>
<keyword evidence="3" id="KW-1185">Reference proteome</keyword>
<accession>A0A2D0MX84</accession>
<name>A0A2D0MX84_FLAN2</name>
<organism evidence="2 3">
    <name type="scientific">Flavilitoribacter nigricans (strain ATCC 23147 / DSM 23189 / NBRC 102662 / NCIMB 1420 / SS-2)</name>
    <name type="common">Lewinella nigricans</name>
    <dbReference type="NCBI Taxonomy" id="1122177"/>
    <lineage>
        <taxon>Bacteria</taxon>
        <taxon>Pseudomonadati</taxon>
        <taxon>Bacteroidota</taxon>
        <taxon>Saprospiria</taxon>
        <taxon>Saprospirales</taxon>
        <taxon>Lewinellaceae</taxon>
        <taxon>Flavilitoribacter</taxon>
    </lineage>
</organism>